<evidence type="ECO:0000313" key="2">
    <source>
        <dbReference type="EMBL" id="OMJ86660.1"/>
    </source>
</evidence>
<dbReference type="Proteomes" id="UP000187209">
    <property type="component" value="Unassembled WGS sequence"/>
</dbReference>
<comment type="caution">
    <text evidence="2">The sequence shown here is derived from an EMBL/GenBank/DDBJ whole genome shotgun (WGS) entry which is preliminary data.</text>
</comment>
<evidence type="ECO:0000313" key="3">
    <source>
        <dbReference type="Proteomes" id="UP000187209"/>
    </source>
</evidence>
<dbReference type="AlphaFoldDB" id="A0A1R2CCG8"/>
<organism evidence="2 3">
    <name type="scientific">Stentor coeruleus</name>
    <dbReference type="NCBI Taxonomy" id="5963"/>
    <lineage>
        <taxon>Eukaryota</taxon>
        <taxon>Sar</taxon>
        <taxon>Alveolata</taxon>
        <taxon>Ciliophora</taxon>
        <taxon>Postciliodesmatophora</taxon>
        <taxon>Heterotrichea</taxon>
        <taxon>Heterotrichida</taxon>
        <taxon>Stentoridae</taxon>
        <taxon>Stentor</taxon>
    </lineage>
</organism>
<feature type="region of interest" description="Disordered" evidence="1">
    <location>
        <begin position="80"/>
        <end position="99"/>
    </location>
</feature>
<sequence>MEDRLTSASDLDCSRGSDFTYCKDLKNYIATDIEIIKKTYQKRKNIMRKYSISLNNTKHRNILDVGNAELCIRPDVMTSDTPVEKFTPRTRPSLESGNT</sequence>
<protein>
    <submittedName>
        <fullName evidence="2">Uncharacterized protein</fullName>
    </submittedName>
</protein>
<evidence type="ECO:0000256" key="1">
    <source>
        <dbReference type="SAM" id="MobiDB-lite"/>
    </source>
</evidence>
<reference evidence="2 3" key="1">
    <citation type="submission" date="2016-11" db="EMBL/GenBank/DDBJ databases">
        <title>The macronuclear genome of Stentor coeruleus: a giant cell with tiny introns.</title>
        <authorList>
            <person name="Slabodnick M."/>
            <person name="Ruby J.G."/>
            <person name="Reiff S.B."/>
            <person name="Swart E.C."/>
            <person name="Gosai S."/>
            <person name="Prabakaran S."/>
            <person name="Witkowska E."/>
            <person name="Larue G.E."/>
            <person name="Fisher S."/>
            <person name="Freeman R.M."/>
            <person name="Gunawardena J."/>
            <person name="Chu W."/>
            <person name="Stover N.A."/>
            <person name="Gregory B.D."/>
            <person name="Nowacki M."/>
            <person name="Derisi J."/>
            <person name="Roy S.W."/>
            <person name="Marshall W.F."/>
            <person name="Sood P."/>
        </authorList>
    </citation>
    <scope>NUCLEOTIDE SEQUENCE [LARGE SCALE GENOMIC DNA]</scope>
    <source>
        <strain evidence="2">WM001</strain>
    </source>
</reference>
<gene>
    <name evidence="2" type="ORF">SteCoe_11744</name>
</gene>
<name>A0A1R2CCG8_9CILI</name>
<dbReference type="EMBL" id="MPUH01000198">
    <property type="protein sequence ID" value="OMJ86660.1"/>
    <property type="molecule type" value="Genomic_DNA"/>
</dbReference>
<keyword evidence="3" id="KW-1185">Reference proteome</keyword>
<proteinExistence type="predicted"/>
<accession>A0A1R2CCG8</accession>